<dbReference type="GO" id="GO:0019310">
    <property type="term" value="P:inositol catabolic process"/>
    <property type="evidence" value="ECO:0007669"/>
    <property type="project" value="InterPro"/>
</dbReference>
<dbReference type="InterPro" id="IPR011051">
    <property type="entry name" value="RmlC_Cupin_sf"/>
</dbReference>
<evidence type="ECO:0000256" key="1">
    <source>
        <dbReference type="ARBA" id="ARBA00023235"/>
    </source>
</evidence>
<dbReference type="Proteomes" id="UP000185557">
    <property type="component" value="Unassembled WGS sequence"/>
</dbReference>
<organism evidence="2 3">
    <name type="scientific">Phormidium tenue NIES-30</name>
    <dbReference type="NCBI Taxonomy" id="549789"/>
    <lineage>
        <taxon>Bacteria</taxon>
        <taxon>Bacillati</taxon>
        <taxon>Cyanobacteriota</taxon>
        <taxon>Cyanophyceae</taxon>
        <taxon>Oscillatoriophycideae</taxon>
        <taxon>Oscillatoriales</taxon>
        <taxon>Oscillatoriaceae</taxon>
        <taxon>Phormidium</taxon>
    </lineage>
</organism>
<protein>
    <recommendedName>
        <fullName evidence="4">5-deoxy-glucuronate isomerase</fullName>
    </recommendedName>
</protein>
<dbReference type="EMBL" id="MRCG01000004">
    <property type="protein sequence ID" value="OKH49117.1"/>
    <property type="molecule type" value="Genomic_DNA"/>
</dbReference>
<dbReference type="OrthoDB" id="9799936at2"/>
<dbReference type="PANTHER" id="PTHR39193">
    <property type="entry name" value="5-DEOXY-GLUCURONATE ISOMERASE"/>
    <property type="match status" value="1"/>
</dbReference>
<dbReference type="SUPFAM" id="SSF51182">
    <property type="entry name" value="RmlC-like cupins"/>
    <property type="match status" value="1"/>
</dbReference>
<dbReference type="PANTHER" id="PTHR39193:SF1">
    <property type="entry name" value="5-DEOXY-GLUCURONATE ISOMERASE"/>
    <property type="match status" value="1"/>
</dbReference>
<dbReference type="RefSeq" id="WP_073607900.1">
    <property type="nucleotide sequence ID" value="NZ_MRCG01000004.1"/>
</dbReference>
<dbReference type="InterPro" id="IPR024203">
    <property type="entry name" value="Deoxy-glucuronate_isom_IolB"/>
</dbReference>
<keyword evidence="1" id="KW-0413">Isomerase</keyword>
<name>A0A1U7J7S9_9CYAN</name>
<dbReference type="PIRSF" id="PIRSF036628">
    <property type="entry name" value="IolB"/>
    <property type="match status" value="1"/>
</dbReference>
<dbReference type="InterPro" id="IPR014710">
    <property type="entry name" value="RmlC-like_jellyroll"/>
</dbReference>
<gene>
    <name evidence="2" type="ORF">NIES30_08100</name>
</gene>
<evidence type="ECO:0008006" key="4">
    <source>
        <dbReference type="Google" id="ProtNLM"/>
    </source>
</evidence>
<dbReference type="STRING" id="549789.NIES30_08100"/>
<sequence length="277" mass="31406">MSVRKLLRRSLDASVFEASVPGQDLQYLGFKLLRLGYGDQFCLMSSEFEESVCILVSGEIEIQTDSESRRIDREGLFTDLPSGVFVSGKHLVRLLGIGNNNIVAVATVDLSLLFKNSKETFSICNNANIVWIEKSSILEFERGTSSYHRFIRNTLGSNFPSRSILCGETINPSGNWSSFPPHKHDKKSEEESCHEELYLYFFDPPQGWGYQEVYSQENNLDEVYRVENGDVVLLPYGYHPVVSAPGYKLCYLWFLAGLDHDLRVKEDPNHAWISEAG</sequence>
<evidence type="ECO:0000313" key="2">
    <source>
        <dbReference type="EMBL" id="OKH49117.1"/>
    </source>
</evidence>
<dbReference type="AlphaFoldDB" id="A0A1U7J7S9"/>
<comment type="caution">
    <text evidence="2">The sequence shown here is derived from an EMBL/GenBank/DDBJ whole genome shotgun (WGS) entry which is preliminary data.</text>
</comment>
<dbReference type="Gene3D" id="2.60.120.10">
    <property type="entry name" value="Jelly Rolls"/>
    <property type="match status" value="2"/>
</dbReference>
<dbReference type="Pfam" id="PF04962">
    <property type="entry name" value="KduI"/>
    <property type="match status" value="1"/>
</dbReference>
<accession>A0A1U7J7S9</accession>
<evidence type="ECO:0000313" key="3">
    <source>
        <dbReference type="Proteomes" id="UP000185557"/>
    </source>
</evidence>
<reference evidence="2 3" key="1">
    <citation type="submission" date="2016-11" db="EMBL/GenBank/DDBJ databases">
        <title>Draft Genome Sequences of Nine Cyanobacterial Strains from Diverse Habitats.</title>
        <authorList>
            <person name="Zhu T."/>
            <person name="Hou S."/>
            <person name="Lu X."/>
            <person name="Hess W.R."/>
        </authorList>
    </citation>
    <scope>NUCLEOTIDE SEQUENCE [LARGE SCALE GENOMIC DNA]</scope>
    <source>
        <strain evidence="2 3">NIES-30</strain>
    </source>
</reference>
<dbReference type="InterPro" id="IPR021120">
    <property type="entry name" value="KduI/IolB_isomerase"/>
</dbReference>
<proteinExistence type="predicted"/>
<dbReference type="GO" id="GO:0008880">
    <property type="term" value="F:glucuronate isomerase activity"/>
    <property type="evidence" value="ECO:0007669"/>
    <property type="project" value="InterPro"/>
</dbReference>
<keyword evidence="3" id="KW-1185">Reference proteome</keyword>